<dbReference type="Pfam" id="PF17917">
    <property type="entry name" value="RT_RNaseH"/>
    <property type="match status" value="1"/>
</dbReference>
<dbReference type="Gene3D" id="3.30.420.10">
    <property type="entry name" value="Ribonuclease H-like superfamily/Ribonuclease H"/>
    <property type="match status" value="2"/>
</dbReference>
<feature type="compositionally biased region" description="Polar residues" evidence="7">
    <location>
        <begin position="29"/>
        <end position="41"/>
    </location>
</feature>
<dbReference type="CDD" id="cd09274">
    <property type="entry name" value="RNase_HI_RT_Ty3"/>
    <property type="match status" value="1"/>
</dbReference>
<evidence type="ECO:0000256" key="1">
    <source>
        <dbReference type="ARBA" id="ARBA00022679"/>
    </source>
</evidence>
<evidence type="ECO:0000256" key="4">
    <source>
        <dbReference type="ARBA" id="ARBA00022759"/>
    </source>
</evidence>
<protein>
    <submittedName>
        <fullName evidence="9">Reverse transcriptase</fullName>
    </submittedName>
</protein>
<dbReference type="Gene3D" id="3.30.70.270">
    <property type="match status" value="2"/>
</dbReference>
<feature type="domain" description="Reverse transcriptase" evidence="8">
    <location>
        <begin position="79"/>
        <end position="270"/>
    </location>
</feature>
<feature type="compositionally biased region" description="Basic and acidic residues" evidence="7">
    <location>
        <begin position="693"/>
        <end position="702"/>
    </location>
</feature>
<dbReference type="PANTHER" id="PTHR37984:SF5">
    <property type="entry name" value="PROTEIN NYNRIN-LIKE"/>
    <property type="match status" value="1"/>
</dbReference>
<evidence type="ECO:0000256" key="2">
    <source>
        <dbReference type="ARBA" id="ARBA00022695"/>
    </source>
</evidence>
<organism evidence="9 10">
    <name type="scientific">Cucumis melo var. makuwa</name>
    <name type="common">Oriental melon</name>
    <dbReference type="NCBI Taxonomy" id="1194695"/>
    <lineage>
        <taxon>Eukaryota</taxon>
        <taxon>Viridiplantae</taxon>
        <taxon>Streptophyta</taxon>
        <taxon>Embryophyta</taxon>
        <taxon>Tracheophyta</taxon>
        <taxon>Spermatophyta</taxon>
        <taxon>Magnoliopsida</taxon>
        <taxon>eudicotyledons</taxon>
        <taxon>Gunneridae</taxon>
        <taxon>Pentapetalae</taxon>
        <taxon>rosids</taxon>
        <taxon>fabids</taxon>
        <taxon>Cucurbitales</taxon>
        <taxon>Cucurbitaceae</taxon>
        <taxon>Benincaseae</taxon>
        <taxon>Cucumis</taxon>
    </lineage>
</organism>
<dbReference type="AlphaFoldDB" id="A0A5A7V1T4"/>
<dbReference type="GO" id="GO:0004519">
    <property type="term" value="F:endonuclease activity"/>
    <property type="evidence" value="ECO:0007669"/>
    <property type="project" value="UniProtKB-KW"/>
</dbReference>
<keyword evidence="6 9" id="KW-0695">RNA-directed DNA polymerase</keyword>
<evidence type="ECO:0000313" key="10">
    <source>
        <dbReference type="Proteomes" id="UP000321393"/>
    </source>
</evidence>
<feature type="compositionally biased region" description="Basic and acidic residues" evidence="7">
    <location>
        <begin position="709"/>
        <end position="718"/>
    </location>
</feature>
<keyword evidence="3" id="KW-0540">Nuclease</keyword>
<dbReference type="PROSITE" id="PS50878">
    <property type="entry name" value="RT_POL"/>
    <property type="match status" value="1"/>
</dbReference>
<dbReference type="InterPro" id="IPR000477">
    <property type="entry name" value="RT_dom"/>
</dbReference>
<evidence type="ECO:0000256" key="5">
    <source>
        <dbReference type="ARBA" id="ARBA00022801"/>
    </source>
</evidence>
<dbReference type="GO" id="GO:0003964">
    <property type="term" value="F:RNA-directed DNA polymerase activity"/>
    <property type="evidence" value="ECO:0007669"/>
    <property type="project" value="UniProtKB-KW"/>
</dbReference>
<name>A0A5A7V1T4_CUCMM</name>
<dbReference type="GO" id="GO:0016787">
    <property type="term" value="F:hydrolase activity"/>
    <property type="evidence" value="ECO:0007669"/>
    <property type="project" value="UniProtKB-KW"/>
</dbReference>
<feature type="region of interest" description="Disordered" evidence="7">
    <location>
        <begin position="693"/>
        <end position="748"/>
    </location>
</feature>
<evidence type="ECO:0000313" key="9">
    <source>
        <dbReference type="EMBL" id="KAA0062172.1"/>
    </source>
</evidence>
<dbReference type="InterPro" id="IPR043502">
    <property type="entry name" value="DNA/RNA_pol_sf"/>
</dbReference>
<gene>
    <name evidence="9" type="ORF">E6C27_scaffold89G005500</name>
</gene>
<dbReference type="InterPro" id="IPR050951">
    <property type="entry name" value="Retrovirus_Pol_polyprotein"/>
</dbReference>
<dbReference type="FunFam" id="3.30.70.270:FF:000020">
    <property type="entry name" value="Transposon Tf2-6 polyprotein-like Protein"/>
    <property type="match status" value="1"/>
</dbReference>
<dbReference type="InterPro" id="IPR036397">
    <property type="entry name" value="RNaseH_sf"/>
</dbReference>
<dbReference type="InterPro" id="IPR041373">
    <property type="entry name" value="RT_RNaseH"/>
</dbReference>
<keyword evidence="5" id="KW-0378">Hydrolase</keyword>
<evidence type="ECO:0000256" key="7">
    <source>
        <dbReference type="SAM" id="MobiDB-lite"/>
    </source>
</evidence>
<dbReference type="PANTHER" id="PTHR37984">
    <property type="entry name" value="PROTEIN CBG26694"/>
    <property type="match status" value="1"/>
</dbReference>
<reference evidence="9 10" key="1">
    <citation type="submission" date="2019-08" db="EMBL/GenBank/DDBJ databases">
        <title>Draft genome sequences of two oriental melons (Cucumis melo L. var makuwa).</title>
        <authorList>
            <person name="Kwon S.-Y."/>
        </authorList>
    </citation>
    <scope>NUCLEOTIDE SEQUENCE [LARGE SCALE GENOMIC DNA]</scope>
    <source>
        <strain evidence="10">cv. SW 3</strain>
        <tissue evidence="9">Leaf</tissue>
    </source>
</reference>
<sequence>MPPTVVCSDRRCVIVAAAVRNCRVRRSLGQQNQSSNFSKPRNATAVERPKTRRSWLPRLQAGPTRAVDSLDVDSSKEDSQVSGNVTVSSKWGAPVLFVKKKDGTLRLCIDYRQLNKVTIRNKYPLPRIDDLFDQLRGAALFSKIDLRSGYHQLKVRESDIAKTTFRTRYGHYEFRVMPFGLTNAPTVFMDLMNRIFHQFLDQFVIVFIDDILVYSVDRESHEEHLRIVLLTLRDKQFKRSYVDPQKVEAVVNWERRTSATEVRSFLGLAGYYRRFIEDFSQLVLPLTALTRKNAKFEWSDKCEQSFQELKKRLVTTPILALPITGKDYVIYCDASRLGLGCVLMQDGNVIAYASRQLKEHECNYPTHDLELAALVLALKIWRHYLFGEKCHIFTDHKSLKYIFDKKELNLRQRRWLELIKDYDCTIEYHPGKANVVADALSRKSRLPKSALCGIRVALLNELRGSKAVVTTEDSGSLLAQFQIRSSLVTEIVRRQSKDSNLQKKLEKSKKGLEVEFELRTDGANVKHGILCVPNISELKNAILEEAHSSAYAMHPCSTKIQRPEGFLNPLPVPEWKWEHITMDFLFGLPRTSSGHDGIWVIVDRLTKTTQFIPIKATSTLDHLARLYVDKIVNQYGVPVSIVSERDPRKLGYPLATLEFAYNNSYQSSIGMTPYEALYGRPCRTPVYWNEVGERKTSSDSRQKGTSFEKQNDSTHKGFVETSWSGGGNLGTGRSDEKEIPDTFQLRTF</sequence>
<keyword evidence="1" id="KW-0808">Transferase</keyword>
<feature type="region of interest" description="Disordered" evidence="7">
    <location>
        <begin position="29"/>
        <end position="51"/>
    </location>
</feature>
<dbReference type="FunFam" id="3.10.20.370:FF:000001">
    <property type="entry name" value="Retrovirus-related Pol polyprotein from transposon 17.6-like protein"/>
    <property type="match status" value="1"/>
</dbReference>
<accession>A0A5A7V1T4</accession>
<keyword evidence="4" id="KW-0255">Endonuclease</keyword>
<dbReference type="OrthoDB" id="2013610at2759"/>
<dbReference type="SUPFAM" id="SSF56672">
    <property type="entry name" value="DNA/RNA polymerases"/>
    <property type="match status" value="1"/>
</dbReference>
<dbReference type="EMBL" id="SSTE01004728">
    <property type="protein sequence ID" value="KAA0062172.1"/>
    <property type="molecule type" value="Genomic_DNA"/>
</dbReference>
<dbReference type="InterPro" id="IPR043128">
    <property type="entry name" value="Rev_trsase/Diguanyl_cyclase"/>
</dbReference>
<dbReference type="Gene3D" id="3.10.10.10">
    <property type="entry name" value="HIV Type 1 Reverse Transcriptase, subunit A, domain 1"/>
    <property type="match status" value="1"/>
</dbReference>
<evidence type="ECO:0000259" key="8">
    <source>
        <dbReference type="PROSITE" id="PS50878"/>
    </source>
</evidence>
<dbReference type="SUPFAM" id="SSF53098">
    <property type="entry name" value="Ribonuclease H-like"/>
    <property type="match status" value="1"/>
</dbReference>
<keyword evidence="2" id="KW-0548">Nucleotidyltransferase</keyword>
<evidence type="ECO:0000256" key="6">
    <source>
        <dbReference type="ARBA" id="ARBA00022918"/>
    </source>
</evidence>
<dbReference type="CDD" id="cd01647">
    <property type="entry name" value="RT_LTR"/>
    <property type="match status" value="1"/>
</dbReference>
<evidence type="ECO:0000256" key="3">
    <source>
        <dbReference type="ARBA" id="ARBA00022722"/>
    </source>
</evidence>
<dbReference type="GO" id="GO:0003676">
    <property type="term" value="F:nucleic acid binding"/>
    <property type="evidence" value="ECO:0007669"/>
    <property type="project" value="InterPro"/>
</dbReference>
<comment type="caution">
    <text evidence="9">The sequence shown here is derived from an EMBL/GenBank/DDBJ whole genome shotgun (WGS) entry which is preliminary data.</text>
</comment>
<dbReference type="Proteomes" id="UP000321393">
    <property type="component" value="Unassembled WGS sequence"/>
</dbReference>
<dbReference type="InterPro" id="IPR012337">
    <property type="entry name" value="RNaseH-like_sf"/>
</dbReference>
<dbReference type="Gene3D" id="3.10.20.370">
    <property type="match status" value="1"/>
</dbReference>
<dbReference type="Pfam" id="PF00078">
    <property type="entry name" value="RVT_1"/>
    <property type="match status" value="1"/>
</dbReference>
<proteinExistence type="predicted"/>